<feature type="domain" description="NB-ARC" evidence="4">
    <location>
        <begin position="152"/>
        <end position="325"/>
    </location>
</feature>
<dbReference type="InterPro" id="IPR032675">
    <property type="entry name" value="LRR_dom_sf"/>
</dbReference>
<name>A0A3S3MRI8_9MAGN</name>
<dbReference type="Gene3D" id="3.40.50.300">
    <property type="entry name" value="P-loop containing nucleotide triphosphate hydrolases"/>
    <property type="match status" value="1"/>
</dbReference>
<evidence type="ECO:0000256" key="2">
    <source>
        <dbReference type="ARBA" id="ARBA00022741"/>
    </source>
</evidence>
<gene>
    <name evidence="8" type="ORF">CKAN_01362500</name>
</gene>
<dbReference type="GO" id="GO:0098542">
    <property type="term" value="P:defense response to other organism"/>
    <property type="evidence" value="ECO:0007669"/>
    <property type="project" value="TreeGrafter"/>
</dbReference>
<dbReference type="STRING" id="337451.A0A3S3MRI8"/>
<dbReference type="InterPro" id="IPR042197">
    <property type="entry name" value="Apaf_helical"/>
</dbReference>
<dbReference type="Pfam" id="PF23598">
    <property type="entry name" value="LRR_14"/>
    <property type="match status" value="1"/>
</dbReference>
<dbReference type="InterPro" id="IPR027417">
    <property type="entry name" value="P-loop_NTPase"/>
</dbReference>
<evidence type="ECO:0000313" key="9">
    <source>
        <dbReference type="Proteomes" id="UP000283530"/>
    </source>
</evidence>
<evidence type="ECO:0000313" key="8">
    <source>
        <dbReference type="EMBL" id="RWR84799.1"/>
    </source>
</evidence>
<evidence type="ECO:0000259" key="5">
    <source>
        <dbReference type="Pfam" id="PF18052"/>
    </source>
</evidence>
<accession>A0A3S3MRI8</accession>
<feature type="domain" description="Disease resistance R13L4/SHOC-2-like LRR" evidence="7">
    <location>
        <begin position="531"/>
        <end position="860"/>
    </location>
</feature>
<comment type="caution">
    <text evidence="8">The sequence shown here is derived from an EMBL/GenBank/DDBJ whole genome shotgun (WGS) entry which is preliminary data.</text>
</comment>
<dbReference type="InterPro" id="IPR036388">
    <property type="entry name" value="WH-like_DNA-bd_sf"/>
</dbReference>
<dbReference type="OrthoDB" id="646178at2759"/>
<dbReference type="InterPro" id="IPR041118">
    <property type="entry name" value="Rx_N"/>
</dbReference>
<evidence type="ECO:0000259" key="4">
    <source>
        <dbReference type="Pfam" id="PF00931"/>
    </source>
</evidence>
<evidence type="ECO:0000259" key="6">
    <source>
        <dbReference type="Pfam" id="PF23559"/>
    </source>
</evidence>
<dbReference type="InterPro" id="IPR038005">
    <property type="entry name" value="RX-like_CC"/>
</dbReference>
<keyword evidence="9" id="KW-1185">Reference proteome</keyword>
<dbReference type="EMBL" id="QPKB01000005">
    <property type="protein sequence ID" value="RWR84799.1"/>
    <property type="molecule type" value="Genomic_DNA"/>
</dbReference>
<reference evidence="8 9" key="1">
    <citation type="journal article" date="2019" name="Nat. Plants">
        <title>Stout camphor tree genome fills gaps in understanding of flowering plant genome evolution.</title>
        <authorList>
            <person name="Chaw S.M."/>
            <person name="Liu Y.C."/>
            <person name="Wu Y.W."/>
            <person name="Wang H.Y."/>
            <person name="Lin C.I."/>
            <person name="Wu C.S."/>
            <person name="Ke H.M."/>
            <person name="Chang L.Y."/>
            <person name="Hsu C.Y."/>
            <person name="Yang H.T."/>
            <person name="Sudianto E."/>
            <person name="Hsu M.H."/>
            <person name="Wu K.P."/>
            <person name="Wang L.N."/>
            <person name="Leebens-Mack J.H."/>
            <person name="Tsai I.J."/>
        </authorList>
    </citation>
    <scope>NUCLEOTIDE SEQUENCE [LARGE SCALE GENOMIC DNA]</scope>
    <source>
        <strain evidence="9">cv. Chaw 1501</strain>
        <tissue evidence="8">Young leaves</tissue>
    </source>
</reference>
<dbReference type="PRINTS" id="PR00364">
    <property type="entry name" value="DISEASERSIST"/>
</dbReference>
<dbReference type="GO" id="GO:0043531">
    <property type="term" value="F:ADP binding"/>
    <property type="evidence" value="ECO:0007669"/>
    <property type="project" value="InterPro"/>
</dbReference>
<dbReference type="Pfam" id="PF00931">
    <property type="entry name" value="NB-ARC"/>
    <property type="match status" value="1"/>
</dbReference>
<evidence type="ECO:0000256" key="1">
    <source>
        <dbReference type="ARBA" id="ARBA00022737"/>
    </source>
</evidence>
<dbReference type="PANTHER" id="PTHR23155">
    <property type="entry name" value="DISEASE RESISTANCE PROTEIN RP"/>
    <property type="match status" value="1"/>
</dbReference>
<feature type="domain" description="Disease resistance protein winged helix" evidence="6">
    <location>
        <begin position="413"/>
        <end position="483"/>
    </location>
</feature>
<dbReference type="InterPro" id="IPR044974">
    <property type="entry name" value="Disease_R_plants"/>
</dbReference>
<dbReference type="AlphaFoldDB" id="A0A3S3MRI8"/>
<dbReference type="FunFam" id="1.10.10.10:FF:000322">
    <property type="entry name" value="Probable disease resistance protein At1g63360"/>
    <property type="match status" value="1"/>
</dbReference>
<dbReference type="Pfam" id="PF18052">
    <property type="entry name" value="Rx_N"/>
    <property type="match status" value="1"/>
</dbReference>
<dbReference type="FunFam" id="3.40.50.300:FF:001091">
    <property type="entry name" value="Probable disease resistance protein At1g61300"/>
    <property type="match status" value="1"/>
</dbReference>
<dbReference type="SUPFAM" id="SSF52058">
    <property type="entry name" value="L domain-like"/>
    <property type="match status" value="1"/>
</dbReference>
<dbReference type="Pfam" id="PF23559">
    <property type="entry name" value="WHD_DRP"/>
    <property type="match status" value="1"/>
</dbReference>
<keyword evidence="3" id="KW-0611">Plant defense</keyword>
<dbReference type="InterPro" id="IPR058922">
    <property type="entry name" value="WHD_DRP"/>
</dbReference>
<evidence type="ECO:0000256" key="3">
    <source>
        <dbReference type="ARBA" id="ARBA00022821"/>
    </source>
</evidence>
<dbReference type="InterPro" id="IPR002182">
    <property type="entry name" value="NB-ARC"/>
</dbReference>
<feature type="domain" description="Disease resistance N-terminal" evidence="5">
    <location>
        <begin position="5"/>
        <end position="85"/>
    </location>
</feature>
<protein>
    <submittedName>
        <fullName evidence="8">Disease resistance protein</fullName>
    </submittedName>
</protein>
<proteinExistence type="predicted"/>
<dbReference type="SUPFAM" id="SSF52540">
    <property type="entry name" value="P-loop containing nucleoside triphosphate hydrolases"/>
    <property type="match status" value="1"/>
</dbReference>
<keyword evidence="2" id="KW-0547">Nucleotide-binding</keyword>
<dbReference type="PANTHER" id="PTHR23155:SF1193">
    <property type="entry name" value="DISEASE RESISTANCE PROTEIN RPP13-RELATED"/>
    <property type="match status" value="1"/>
</dbReference>
<sequence length="893" mass="102075">MAEGAVRIFLNQLCELIEKEAQLLFRGSDDVNLLREKLQWLSLSLKEADNKCLEDEEVKLWVTQVRAITFEAEDIIECFVLRAKINPISRVLFLHKLGKEIQKINSRLDNISENRSKLGLGNVQEKGEPSVPVRKEKKSPTVEEVDVVGVEDEAKVVSKMLIEGDARRSVVSIVGMGGLGKTTLSNKVFNDITVRRHFSCRAWIYVSQEFTVRDLLYDLIKFLKTPSSNDSDNLHRLSNEKLREELSDYLKQMRYLIVIDDIWNRDAWDGIQASFPNEKNGSRILLTTRKRDVALYADPKRKPYELRLLTNEECWELLQRKAFPEVVNHGELQELELVGKDIAKRCCGLPLAVVVLGGLLSRKDQSIHEWDKVRKSIGWHLKEGEDQILHILALSYSDLPYYLKTCFLYFAAFPEDSTIHATELCRMWVAEGFVQERGDETMEEVAEDYLLELIHRSLIQVSERRFNGRVKICRIHDLLRDLAIKKAKEDMFLDIYGGNVHSTSSAVARRLSITHHDICKHISVKYLTKNLRSLFCFTNCEIENVIWKYVSGRFKFLRVMHTVDVCISKLPAEIGDLIFLRYLSMRVNSGSCTLPSTLNNLYNLQTLVVKSHGSGIQLPIENGIWKMRQLKHLHILPSCSPHARNLLPSWLTNEKYMKLNELTNLQTLSVMTVGRWITGGFDNLTSLRSLGLEGNLNLYQTGLSNLIGKQENLESLRLVETCSHLLPTQIISSQLHHLKKLHLSGRMEKLSALQGVATCLTKLVLEASGLQNDPMAVLEKLPKLQLLRLLVTSYLGKKMCCSANGFPVLAVLEISLLEELEDWTVEEGAIANLRNLKIHQCSKLKMIPEGFKHVTTLQELVLSSQPLEFLERVQENGLDWFKIMNVPSVMIKR</sequence>
<organism evidence="8 9">
    <name type="scientific">Cinnamomum micranthum f. kanehirae</name>
    <dbReference type="NCBI Taxonomy" id="337451"/>
    <lineage>
        <taxon>Eukaryota</taxon>
        <taxon>Viridiplantae</taxon>
        <taxon>Streptophyta</taxon>
        <taxon>Embryophyta</taxon>
        <taxon>Tracheophyta</taxon>
        <taxon>Spermatophyta</taxon>
        <taxon>Magnoliopsida</taxon>
        <taxon>Magnoliidae</taxon>
        <taxon>Laurales</taxon>
        <taxon>Lauraceae</taxon>
        <taxon>Cinnamomum</taxon>
    </lineage>
</organism>
<dbReference type="Gene3D" id="3.80.10.10">
    <property type="entry name" value="Ribonuclease Inhibitor"/>
    <property type="match status" value="2"/>
</dbReference>
<dbReference type="Gene3D" id="1.20.5.4130">
    <property type="match status" value="1"/>
</dbReference>
<keyword evidence="1" id="KW-0677">Repeat</keyword>
<evidence type="ECO:0000259" key="7">
    <source>
        <dbReference type="Pfam" id="PF23598"/>
    </source>
</evidence>
<dbReference type="Proteomes" id="UP000283530">
    <property type="component" value="Unassembled WGS sequence"/>
</dbReference>
<dbReference type="CDD" id="cd14798">
    <property type="entry name" value="RX-CC_like"/>
    <property type="match status" value="1"/>
</dbReference>
<dbReference type="InterPro" id="IPR055414">
    <property type="entry name" value="LRR_R13L4/SHOC2-like"/>
</dbReference>
<dbReference type="Gene3D" id="1.10.8.430">
    <property type="entry name" value="Helical domain of apoptotic protease-activating factors"/>
    <property type="match status" value="1"/>
</dbReference>
<dbReference type="Gene3D" id="1.10.10.10">
    <property type="entry name" value="Winged helix-like DNA-binding domain superfamily/Winged helix DNA-binding domain"/>
    <property type="match status" value="1"/>
</dbReference>